<dbReference type="SUPFAM" id="SSF52047">
    <property type="entry name" value="RNI-like"/>
    <property type="match status" value="1"/>
</dbReference>
<dbReference type="EMBL" id="KL584853">
    <property type="protein sequence ID" value="KEQ58671.1"/>
    <property type="molecule type" value="Genomic_DNA"/>
</dbReference>
<evidence type="ECO:0000313" key="3">
    <source>
        <dbReference type="Proteomes" id="UP000030672"/>
    </source>
</evidence>
<dbReference type="Proteomes" id="UP000030672">
    <property type="component" value="Unassembled WGS sequence"/>
</dbReference>
<sequence>MSSPAGPGGSDGSRSSPEDKIATTSPSSSGRSPQSNMSADEVYQQVLATSVANASTSMASPSTQAAAQPVPYFRLADLPGELQLMVLRELDPESREARNMAVTRREYRDMAMARYWSVIERDESIRQLLTRPPNEQQLYANLIHELRINGNAFTSNDFANLRFNALEKLEIEQKAPHHGNTLTDISSFIGPRLKTLSVEDSPYSDQQSHLRVANFFPILTRAPGLRKLIFACSTDAGPQDLLDALRTLPRLEELILGRNGIDPNPLRIDHEVLRFVATNPRIKRWSYEGGYTDDLVIQALQGIPSKQGLFLGLSDPIISLSTSVANRLLPRMHLLKTLYLFPNDEGDILDAVSRMPQLENLHFYPMNIRPPPPLTTQRLSRLLSMNLKTLSLVGSNYGYGSDGSAIALDDFSHIFGSHQTLESLELSWQEGTHFYEDLGGVLWRLANAYPHLKTLKLPKASLDPSHFEDCQAASVTAWPSLTSFSVFEVLGPEDPSNHQALLRVYARAIHDFFPSLASLGAEQNQPYVRMIEAEKRRLFD</sequence>
<proteinExistence type="predicted"/>
<feature type="compositionally biased region" description="Gly residues" evidence="1">
    <location>
        <begin position="1"/>
        <end position="11"/>
    </location>
</feature>
<dbReference type="HOGENOM" id="CLU_499628_0_0_1"/>
<feature type="compositionally biased region" description="Low complexity" evidence="1">
    <location>
        <begin position="25"/>
        <end position="38"/>
    </location>
</feature>
<evidence type="ECO:0008006" key="4">
    <source>
        <dbReference type="Google" id="ProtNLM"/>
    </source>
</evidence>
<dbReference type="RefSeq" id="XP_040875694.1">
    <property type="nucleotide sequence ID" value="XM_041025353.1"/>
</dbReference>
<dbReference type="GeneID" id="63918726"/>
<gene>
    <name evidence="2" type="ORF">M437DRAFT_69816</name>
</gene>
<dbReference type="Gene3D" id="3.80.10.10">
    <property type="entry name" value="Ribonuclease Inhibitor"/>
    <property type="match status" value="2"/>
</dbReference>
<accession>A0A074W809</accession>
<feature type="region of interest" description="Disordered" evidence="1">
    <location>
        <begin position="1"/>
        <end position="39"/>
    </location>
</feature>
<reference evidence="2 3" key="1">
    <citation type="journal article" date="2014" name="BMC Genomics">
        <title>Genome sequencing of four Aureobasidium pullulans varieties: biotechnological potential, stress tolerance, and description of new species.</title>
        <authorList>
            <person name="Gostin Ar C."/>
            <person name="Ohm R.A."/>
            <person name="Kogej T."/>
            <person name="Sonjak S."/>
            <person name="Turk M."/>
            <person name="Zajc J."/>
            <person name="Zalar P."/>
            <person name="Grube M."/>
            <person name="Sun H."/>
            <person name="Han J."/>
            <person name="Sharma A."/>
            <person name="Chiniquy J."/>
            <person name="Ngan C.Y."/>
            <person name="Lipzen A."/>
            <person name="Barry K."/>
            <person name="Grigoriev I.V."/>
            <person name="Gunde-Cimerman N."/>
        </authorList>
    </citation>
    <scope>NUCLEOTIDE SEQUENCE [LARGE SCALE GENOMIC DNA]</scope>
    <source>
        <strain evidence="2 3">CBS 110374</strain>
    </source>
</reference>
<dbReference type="AlphaFoldDB" id="A0A074W809"/>
<name>A0A074W809_AURM1</name>
<evidence type="ECO:0000313" key="2">
    <source>
        <dbReference type="EMBL" id="KEQ58671.1"/>
    </source>
</evidence>
<organism evidence="2 3">
    <name type="scientific">Aureobasidium melanogenum (strain CBS 110374)</name>
    <name type="common">Aureobasidium pullulans var. melanogenum</name>
    <dbReference type="NCBI Taxonomy" id="1043003"/>
    <lineage>
        <taxon>Eukaryota</taxon>
        <taxon>Fungi</taxon>
        <taxon>Dikarya</taxon>
        <taxon>Ascomycota</taxon>
        <taxon>Pezizomycotina</taxon>
        <taxon>Dothideomycetes</taxon>
        <taxon>Dothideomycetidae</taxon>
        <taxon>Dothideales</taxon>
        <taxon>Saccotheciaceae</taxon>
        <taxon>Aureobasidium</taxon>
    </lineage>
</organism>
<protein>
    <recommendedName>
        <fullName evidence="4">F-box domain-containing protein</fullName>
    </recommendedName>
</protein>
<keyword evidence="3" id="KW-1185">Reference proteome</keyword>
<dbReference type="InterPro" id="IPR032675">
    <property type="entry name" value="LRR_dom_sf"/>
</dbReference>
<evidence type="ECO:0000256" key="1">
    <source>
        <dbReference type="SAM" id="MobiDB-lite"/>
    </source>
</evidence>